<dbReference type="HOGENOM" id="CLU_2524798_0_0_10"/>
<name>B4S4A7_PROA2</name>
<organism evidence="1 2">
    <name type="scientific">Prosthecochloris aestuarii (strain DSM 271 / SK 413)</name>
    <dbReference type="NCBI Taxonomy" id="290512"/>
    <lineage>
        <taxon>Bacteria</taxon>
        <taxon>Pseudomonadati</taxon>
        <taxon>Chlorobiota</taxon>
        <taxon>Chlorobiia</taxon>
        <taxon>Chlorobiales</taxon>
        <taxon>Chlorobiaceae</taxon>
        <taxon>Prosthecochloris</taxon>
    </lineage>
</organism>
<evidence type="ECO:0000313" key="1">
    <source>
        <dbReference type="EMBL" id="ACF45355.1"/>
    </source>
</evidence>
<sequence length="84" mass="9544">MKKNPSGLLARDCNMVRTKLFNSKDLNNKFSKYSSTSLDNLANAANTMQDNFLPFHHIITALIGGDRRQHNGLIICQKKTYIVF</sequence>
<dbReference type="EMBL" id="CP001108">
    <property type="protein sequence ID" value="ACF45355.1"/>
    <property type="molecule type" value="Genomic_DNA"/>
</dbReference>
<keyword evidence="2" id="KW-1185">Reference proteome</keyword>
<dbReference type="KEGG" id="paa:Paes_0298"/>
<gene>
    <name evidence="1" type="ordered locus">Paes_0298</name>
</gene>
<reference evidence="1" key="1">
    <citation type="submission" date="2008-06" db="EMBL/GenBank/DDBJ databases">
        <title>Complete sequence of chromosome of Prosthecochloris aestuarii DSM 271.</title>
        <authorList>
            <consortium name="US DOE Joint Genome Institute"/>
            <person name="Lucas S."/>
            <person name="Copeland A."/>
            <person name="Lapidus A."/>
            <person name="Glavina del Rio T."/>
            <person name="Dalin E."/>
            <person name="Tice H."/>
            <person name="Bruce D."/>
            <person name="Goodwin L."/>
            <person name="Pitluck S."/>
            <person name="Schmutz J."/>
            <person name="Larimer F."/>
            <person name="Land M."/>
            <person name="Hauser L."/>
            <person name="Kyrpides N."/>
            <person name="Anderson I."/>
            <person name="Liu Z."/>
            <person name="Li T."/>
            <person name="Zhao F."/>
            <person name="Overmann J."/>
            <person name="Bryant D.A."/>
            <person name="Richardson P."/>
        </authorList>
    </citation>
    <scope>NUCLEOTIDE SEQUENCE [LARGE SCALE GENOMIC DNA]</scope>
    <source>
        <strain evidence="1">DSM 271</strain>
    </source>
</reference>
<accession>B4S4A7</accession>
<dbReference type="STRING" id="290512.Paes_0298"/>
<protein>
    <submittedName>
        <fullName evidence="1">Uncharacterized protein</fullName>
    </submittedName>
</protein>
<dbReference type="AlphaFoldDB" id="B4S4A7"/>
<proteinExistence type="predicted"/>
<dbReference type="Proteomes" id="UP000002725">
    <property type="component" value="Chromosome"/>
</dbReference>
<evidence type="ECO:0000313" key="2">
    <source>
        <dbReference type="Proteomes" id="UP000002725"/>
    </source>
</evidence>